<name>A0A9N9CRD3_9GLOM</name>
<dbReference type="Proteomes" id="UP000789739">
    <property type="component" value="Unassembled WGS sequence"/>
</dbReference>
<protein>
    <submittedName>
        <fullName evidence="2">9384_t:CDS:1</fullName>
    </submittedName>
</protein>
<keyword evidence="3" id="KW-1185">Reference proteome</keyword>
<sequence length="126" mass="13851">MKFAHIIILSLLLSAVCVVAQQRATIVPYIPAREVLPLPVSVETVDGKPDEYIVKSSLYGSGYEVYDGVTTKLTCEPGVKVIQYPVTAQLNQLDSFKTNFRLKVPADKKIVTCVRKVADKDVATPK</sequence>
<feature type="signal peptide" evidence="1">
    <location>
        <begin position="1"/>
        <end position="20"/>
    </location>
</feature>
<reference evidence="2" key="1">
    <citation type="submission" date="2021-06" db="EMBL/GenBank/DDBJ databases">
        <authorList>
            <person name="Kallberg Y."/>
            <person name="Tangrot J."/>
            <person name="Rosling A."/>
        </authorList>
    </citation>
    <scope>NUCLEOTIDE SEQUENCE</scope>
    <source>
        <strain evidence="2">BR232B</strain>
    </source>
</reference>
<keyword evidence="1" id="KW-0732">Signal</keyword>
<dbReference type="EMBL" id="CAJVPI010001429">
    <property type="protein sequence ID" value="CAG8612360.1"/>
    <property type="molecule type" value="Genomic_DNA"/>
</dbReference>
<feature type="chain" id="PRO_5040238590" evidence="1">
    <location>
        <begin position="21"/>
        <end position="126"/>
    </location>
</feature>
<gene>
    <name evidence="2" type="ORF">PBRASI_LOCUS8243</name>
</gene>
<evidence type="ECO:0000313" key="2">
    <source>
        <dbReference type="EMBL" id="CAG8612360.1"/>
    </source>
</evidence>
<proteinExistence type="predicted"/>
<accession>A0A9N9CRD3</accession>
<dbReference type="AlphaFoldDB" id="A0A9N9CRD3"/>
<comment type="caution">
    <text evidence="2">The sequence shown here is derived from an EMBL/GenBank/DDBJ whole genome shotgun (WGS) entry which is preliminary data.</text>
</comment>
<organism evidence="2 3">
    <name type="scientific">Paraglomus brasilianum</name>
    <dbReference type="NCBI Taxonomy" id="144538"/>
    <lineage>
        <taxon>Eukaryota</taxon>
        <taxon>Fungi</taxon>
        <taxon>Fungi incertae sedis</taxon>
        <taxon>Mucoromycota</taxon>
        <taxon>Glomeromycotina</taxon>
        <taxon>Glomeromycetes</taxon>
        <taxon>Paraglomerales</taxon>
        <taxon>Paraglomeraceae</taxon>
        <taxon>Paraglomus</taxon>
    </lineage>
</organism>
<evidence type="ECO:0000256" key="1">
    <source>
        <dbReference type="SAM" id="SignalP"/>
    </source>
</evidence>
<dbReference type="OrthoDB" id="10334896at2759"/>
<evidence type="ECO:0000313" key="3">
    <source>
        <dbReference type="Proteomes" id="UP000789739"/>
    </source>
</evidence>